<reference evidence="3" key="1">
    <citation type="submission" date="2016-10" db="EMBL/GenBank/DDBJ databases">
        <authorList>
            <person name="de Groot N.N."/>
        </authorList>
    </citation>
    <scope>NUCLEOTIDE SEQUENCE</scope>
</reference>
<feature type="domain" description="Methyltransferase" evidence="2">
    <location>
        <begin position="41"/>
        <end position="128"/>
    </location>
</feature>
<dbReference type="PANTHER" id="PTHR43861">
    <property type="entry name" value="TRANS-ACONITATE 2-METHYLTRANSFERASE-RELATED"/>
    <property type="match status" value="1"/>
</dbReference>
<dbReference type="SUPFAM" id="SSF53335">
    <property type="entry name" value="S-adenosyl-L-methionine-dependent methyltransferases"/>
    <property type="match status" value="1"/>
</dbReference>
<dbReference type="Pfam" id="PF13649">
    <property type="entry name" value="Methyltransf_25"/>
    <property type="match status" value="1"/>
</dbReference>
<proteinExistence type="predicted"/>
<name>A0A1W1CNL1_9ZZZZ</name>
<dbReference type="CDD" id="cd02440">
    <property type="entry name" value="AdoMet_MTases"/>
    <property type="match status" value="1"/>
</dbReference>
<dbReference type="Gene3D" id="2.20.25.110">
    <property type="entry name" value="S-adenosyl-L-methionine-dependent methyltransferases"/>
    <property type="match status" value="1"/>
</dbReference>
<evidence type="ECO:0000256" key="1">
    <source>
        <dbReference type="ARBA" id="ARBA00022679"/>
    </source>
</evidence>
<organism evidence="3">
    <name type="scientific">hydrothermal vent metagenome</name>
    <dbReference type="NCBI Taxonomy" id="652676"/>
    <lineage>
        <taxon>unclassified sequences</taxon>
        <taxon>metagenomes</taxon>
        <taxon>ecological metagenomes</taxon>
    </lineage>
</organism>
<dbReference type="EMBL" id="FPHE01000161">
    <property type="protein sequence ID" value="SFV67325.1"/>
    <property type="molecule type" value="Genomic_DNA"/>
</dbReference>
<protein>
    <recommendedName>
        <fullName evidence="2">Methyltransferase domain-containing protein</fullName>
    </recommendedName>
</protein>
<keyword evidence="1" id="KW-0808">Transferase</keyword>
<dbReference type="InterPro" id="IPR041698">
    <property type="entry name" value="Methyltransf_25"/>
</dbReference>
<dbReference type="InterPro" id="IPR029063">
    <property type="entry name" value="SAM-dependent_MTases_sf"/>
</dbReference>
<dbReference type="Gene3D" id="3.40.50.150">
    <property type="entry name" value="Vaccinia Virus protein VP39"/>
    <property type="match status" value="1"/>
</dbReference>
<evidence type="ECO:0000313" key="3">
    <source>
        <dbReference type="EMBL" id="SFV67325.1"/>
    </source>
</evidence>
<accession>A0A1W1CNL1</accession>
<evidence type="ECO:0000259" key="2">
    <source>
        <dbReference type="Pfam" id="PF13649"/>
    </source>
</evidence>
<dbReference type="AlphaFoldDB" id="A0A1W1CNL1"/>
<sequence length="229" mass="26640">MTDAFDLYSKVEDLLGVNEVTPKLYANYFDTLKELHFSSLLDVGCGRGAFLLQIKEKYPTVDAIGIDLSPRMVEVTKEKGLEAYYLDLCVVDKRFDIITAVFDMVNYLNDEQLREFLHCVESHLEIGGYFICDINSFYAFDELAVGSYIKDDGERFVTIDSDFDDIEYVSEFTLFQREGNLFKKSQETIVQYYHTVERVEKLTDLKLICQTDISIYDDEVDKHYLVFKK</sequence>
<dbReference type="GO" id="GO:0016740">
    <property type="term" value="F:transferase activity"/>
    <property type="evidence" value="ECO:0007669"/>
    <property type="project" value="UniProtKB-KW"/>
</dbReference>
<gene>
    <name evidence="3" type="ORF">MNB_SV-12-510</name>
</gene>